<reference evidence="1 2" key="1">
    <citation type="journal article" date="2015" name="Nature">
        <title>rRNA introns, odd ribosomes, and small enigmatic genomes across a large radiation of phyla.</title>
        <authorList>
            <person name="Brown C.T."/>
            <person name="Hug L.A."/>
            <person name="Thomas B.C."/>
            <person name="Sharon I."/>
            <person name="Castelle C.J."/>
            <person name="Singh A."/>
            <person name="Wilkins M.J."/>
            <person name="Williams K.H."/>
            <person name="Banfield J.F."/>
        </authorList>
    </citation>
    <scope>NUCLEOTIDE SEQUENCE [LARGE SCALE GENOMIC DNA]</scope>
</reference>
<dbReference type="PANTHER" id="PTHR47618">
    <property type="entry name" value="BIFUNCTIONAL OLIGORIBONUCLEASE AND PAP PHOSPHATASE NRNA"/>
    <property type="match status" value="1"/>
</dbReference>
<dbReference type="InterPro" id="IPR038763">
    <property type="entry name" value="DHH_sf"/>
</dbReference>
<sequence>MPLKTVLAKSKNILIIGQDVDSFDKACSLIALYKTLKTSETAVELMITGDVPSVVTELFEKNSTLYVTEIHPLSYEITIDYGQSSIEKIIYDDIVAQKKLKFVITPGNGAFSFDSVKMSEGGSKFDLIMLFDIEEPKALRNLYDQNEYLFKEISMVSVGSKVFEKADEKLNVGEGESYSEVVYNKLKAEKIKIGKESVEILLNGIVNFRRILEGKVSSSSWEVISSMVTQGADLSQTLREVYFSKSKENTALQVKLMQNIKTNHDYSLIWSLVSKKEFDESGLTESELDIRGRIPFNLSDSFDLAVAAYEVEDTQYKVVIESNNPEKISALKFATLFGCEGDDMHAECRIKFWKSDEFEKKLLETLDTFKDEKVSLSE</sequence>
<dbReference type="Gene3D" id="3.10.310.30">
    <property type="match status" value="1"/>
</dbReference>
<dbReference type="InterPro" id="IPR051319">
    <property type="entry name" value="Oligoribo/pAp-PDE_c-di-AMP_PDE"/>
</dbReference>
<dbReference type="STRING" id="1619100.UT34_C0002G0126"/>
<organism evidence="1 2">
    <name type="scientific">candidate division WS6 bacterium GW2011_GWF2_39_15</name>
    <dbReference type="NCBI Taxonomy" id="1619100"/>
    <lineage>
        <taxon>Bacteria</taxon>
        <taxon>Candidatus Dojkabacteria</taxon>
    </lineage>
</organism>
<name>A0A0G0MNJ3_9BACT</name>
<dbReference type="Proteomes" id="UP000034799">
    <property type="component" value="Unassembled WGS sequence"/>
</dbReference>
<evidence type="ECO:0008006" key="3">
    <source>
        <dbReference type="Google" id="ProtNLM"/>
    </source>
</evidence>
<proteinExistence type="predicted"/>
<gene>
    <name evidence="1" type="ORF">UT34_C0002G0126</name>
</gene>
<accession>A0A0G0MNJ3</accession>
<protein>
    <recommendedName>
        <fullName evidence="3">Phosphoesterase RecJ domain protein</fullName>
    </recommendedName>
</protein>
<evidence type="ECO:0000313" key="1">
    <source>
        <dbReference type="EMBL" id="KKR05619.1"/>
    </source>
</evidence>
<evidence type="ECO:0000313" key="2">
    <source>
        <dbReference type="Proteomes" id="UP000034799"/>
    </source>
</evidence>
<dbReference type="PANTHER" id="PTHR47618:SF1">
    <property type="entry name" value="BIFUNCTIONAL OLIGORIBONUCLEASE AND PAP PHOSPHATASE NRNA"/>
    <property type="match status" value="1"/>
</dbReference>
<dbReference type="SUPFAM" id="SSF64182">
    <property type="entry name" value="DHH phosphoesterases"/>
    <property type="match status" value="1"/>
</dbReference>
<dbReference type="AlphaFoldDB" id="A0A0G0MNJ3"/>
<dbReference type="Gene3D" id="3.90.1640.10">
    <property type="entry name" value="inorganic pyrophosphatase (n-terminal core)"/>
    <property type="match status" value="1"/>
</dbReference>
<comment type="caution">
    <text evidence="1">The sequence shown here is derived from an EMBL/GenBank/DDBJ whole genome shotgun (WGS) entry which is preliminary data.</text>
</comment>
<dbReference type="EMBL" id="LBWK01000002">
    <property type="protein sequence ID" value="KKR05619.1"/>
    <property type="molecule type" value="Genomic_DNA"/>
</dbReference>